<gene>
    <name evidence="1" type="ORF">LOK49_LG12G02572</name>
</gene>
<dbReference type="Proteomes" id="UP001060215">
    <property type="component" value="Chromosome 13"/>
</dbReference>
<proteinExistence type="predicted"/>
<protein>
    <submittedName>
        <fullName evidence="1">Protein STRICTOSIDINE SYNTHASE-LIKE 10</fullName>
    </submittedName>
</protein>
<comment type="caution">
    <text evidence="1">The sequence shown here is derived from an EMBL/GenBank/DDBJ whole genome shotgun (WGS) entry which is preliminary data.</text>
</comment>
<evidence type="ECO:0000313" key="2">
    <source>
        <dbReference type="Proteomes" id="UP001060215"/>
    </source>
</evidence>
<reference evidence="1 2" key="1">
    <citation type="journal article" date="2022" name="Plant J.">
        <title>Chromosome-level genome of Camellia lanceoleosa provides a valuable resource for understanding genome evolution and self-incompatibility.</title>
        <authorList>
            <person name="Gong W."/>
            <person name="Xiao S."/>
            <person name="Wang L."/>
            <person name="Liao Z."/>
            <person name="Chang Y."/>
            <person name="Mo W."/>
            <person name="Hu G."/>
            <person name="Li W."/>
            <person name="Zhao G."/>
            <person name="Zhu H."/>
            <person name="Hu X."/>
            <person name="Ji K."/>
            <person name="Xiang X."/>
            <person name="Song Q."/>
            <person name="Yuan D."/>
            <person name="Jin S."/>
            <person name="Zhang L."/>
        </authorList>
    </citation>
    <scope>NUCLEOTIDE SEQUENCE [LARGE SCALE GENOMIC DNA]</scope>
    <source>
        <strain evidence="1">SQ_2022a</strain>
    </source>
</reference>
<dbReference type="EMBL" id="CM045770">
    <property type="protein sequence ID" value="KAI7990976.1"/>
    <property type="molecule type" value="Genomic_DNA"/>
</dbReference>
<accession>A0ACC0FST1</accession>
<sequence>MAVKVHMTMNKLSTFVGAHWASDLTKGPAISTPPMHIWALPSWAPRVAWPPRLQQRHKGFLLGSPMVWTLIKVVEFCILPTAVGITGGVNGDKTRRLVKYDPKSKKTTILLKNLTFPNGITLTKNGDFILVADTTNCKILRLWLKSSKSGIVEDFAHLLGFPDNIRRNLKREFWVTIHAKRGKILKWLLSCPWLGNALIEFPFDITKLYSYLPKWRVCGLAVRMVKCWKCWKLKEEMDGNLLVKLKK</sequence>
<name>A0ACC0FST1_9ERIC</name>
<keyword evidence="2" id="KW-1185">Reference proteome</keyword>
<evidence type="ECO:0000313" key="1">
    <source>
        <dbReference type="EMBL" id="KAI7990976.1"/>
    </source>
</evidence>
<organism evidence="1 2">
    <name type="scientific">Camellia lanceoleosa</name>
    <dbReference type="NCBI Taxonomy" id="1840588"/>
    <lineage>
        <taxon>Eukaryota</taxon>
        <taxon>Viridiplantae</taxon>
        <taxon>Streptophyta</taxon>
        <taxon>Embryophyta</taxon>
        <taxon>Tracheophyta</taxon>
        <taxon>Spermatophyta</taxon>
        <taxon>Magnoliopsida</taxon>
        <taxon>eudicotyledons</taxon>
        <taxon>Gunneridae</taxon>
        <taxon>Pentapetalae</taxon>
        <taxon>asterids</taxon>
        <taxon>Ericales</taxon>
        <taxon>Theaceae</taxon>
        <taxon>Camellia</taxon>
    </lineage>
</organism>